<gene>
    <name evidence="1" type="ORF">ACFSF0_02970</name>
</gene>
<evidence type="ECO:0000313" key="1">
    <source>
        <dbReference type="EMBL" id="MFD1709556.1"/>
    </source>
</evidence>
<comment type="caution">
    <text evidence="1">The sequence shown here is derived from an EMBL/GenBank/DDBJ whole genome shotgun (WGS) entry which is preliminary data.</text>
</comment>
<name>A0ABW4KRU6_9BURK</name>
<keyword evidence="1" id="KW-0255">Endonuclease</keyword>
<dbReference type="EMBL" id="JBHUEJ010000007">
    <property type="protein sequence ID" value="MFD1709556.1"/>
    <property type="molecule type" value="Genomic_DNA"/>
</dbReference>
<keyword evidence="1" id="KW-0540">Nuclease</keyword>
<dbReference type="InterPro" id="IPR032869">
    <property type="entry name" value="WHH_dom_containing"/>
</dbReference>
<evidence type="ECO:0000313" key="2">
    <source>
        <dbReference type="Proteomes" id="UP001597304"/>
    </source>
</evidence>
<proteinExistence type="predicted"/>
<sequence length="425" mass="44118">MGFNIGQVVNTGRQWLGDAVDKVDEVKNQVGSAIDGAVHEGEKQLDQFRHGMVDFGQQHGGVVGGALAQLVSNQIGQSEGALLAVYDMGKGVVQLADGVNKVTSPLEWAVHGDRNLKRLETAAAAGTALNNLGNPAIWITNPQANLNTGKALWDGVTQGYQDAAKDGDYSKFAGRLVVDVGSMFIGVGEANAGIKGAQGAGAVAKLGEGTSVIAKAGEGASTVAKLGEGAGAVAKTGEAATAAKAADGVADAGKVADGAASTKAAEGAATAKGIASGPLRHADGTLNLDNAAARYAEVIQTNKPWKWREEFPGKFTNAERAQIKAEAVKQGLIPEVPMKPNTPFADFEKAGVVQKVDHLPEELWLGTDRAQFEWLDARIPGGRPAGTTWHHTEIDGRMELVPFGIHNATNHKGGRSPGMWAHAPR</sequence>
<protein>
    <submittedName>
        <fullName evidence="1">HNH endonuclease</fullName>
    </submittedName>
</protein>
<reference evidence="2" key="1">
    <citation type="journal article" date="2019" name="Int. J. Syst. Evol. Microbiol.">
        <title>The Global Catalogue of Microorganisms (GCM) 10K type strain sequencing project: providing services to taxonomists for standard genome sequencing and annotation.</title>
        <authorList>
            <consortium name="The Broad Institute Genomics Platform"/>
            <consortium name="The Broad Institute Genome Sequencing Center for Infectious Disease"/>
            <person name="Wu L."/>
            <person name="Ma J."/>
        </authorList>
    </citation>
    <scope>NUCLEOTIDE SEQUENCE [LARGE SCALE GENOMIC DNA]</scope>
    <source>
        <strain evidence="2">LMG 29247</strain>
    </source>
</reference>
<keyword evidence="1" id="KW-0378">Hydrolase</keyword>
<dbReference type="RefSeq" id="WP_147913346.1">
    <property type="nucleotide sequence ID" value="NZ_JBHUEJ010000007.1"/>
</dbReference>
<dbReference type="Proteomes" id="UP001597304">
    <property type="component" value="Unassembled WGS sequence"/>
</dbReference>
<organism evidence="1 2">
    <name type="scientific">Ottowia flava</name>
    <dbReference type="NCBI Taxonomy" id="2675430"/>
    <lineage>
        <taxon>Bacteria</taxon>
        <taxon>Pseudomonadati</taxon>
        <taxon>Pseudomonadota</taxon>
        <taxon>Betaproteobacteria</taxon>
        <taxon>Burkholderiales</taxon>
        <taxon>Comamonadaceae</taxon>
        <taxon>Ottowia</taxon>
    </lineage>
</organism>
<accession>A0ABW4KRU6</accession>
<keyword evidence="2" id="KW-1185">Reference proteome</keyword>
<dbReference type="Pfam" id="PF14414">
    <property type="entry name" value="WHH"/>
    <property type="match status" value="1"/>
</dbReference>
<dbReference type="GO" id="GO:0004519">
    <property type="term" value="F:endonuclease activity"/>
    <property type="evidence" value="ECO:0007669"/>
    <property type="project" value="UniProtKB-KW"/>
</dbReference>